<proteinExistence type="predicted"/>
<dbReference type="Pfam" id="PF00188">
    <property type="entry name" value="CAP"/>
    <property type="match status" value="1"/>
</dbReference>
<dbReference type="InterPro" id="IPR014044">
    <property type="entry name" value="CAP_dom"/>
</dbReference>
<evidence type="ECO:0000313" key="3">
    <source>
        <dbReference type="Proteomes" id="UP000532273"/>
    </source>
</evidence>
<gene>
    <name evidence="2" type="ORF">GGQ60_004152</name>
</gene>
<dbReference type="SUPFAM" id="SSF55797">
    <property type="entry name" value="PR-1-like"/>
    <property type="match status" value="1"/>
</dbReference>
<feature type="domain" description="SCP" evidence="1">
    <location>
        <begin position="55"/>
        <end position="163"/>
    </location>
</feature>
<dbReference type="PANTHER" id="PTHR31157:SF1">
    <property type="entry name" value="SCP DOMAIN-CONTAINING PROTEIN"/>
    <property type="match status" value="1"/>
</dbReference>
<dbReference type="EMBL" id="JACIEF010000004">
    <property type="protein sequence ID" value="MBB4110124.1"/>
    <property type="molecule type" value="Genomic_DNA"/>
</dbReference>
<name>A0A7W6P8M8_9SPHI</name>
<dbReference type="RefSeq" id="WP_183767723.1">
    <property type="nucleotide sequence ID" value="NZ_BMHZ01000004.1"/>
</dbReference>
<dbReference type="CDD" id="cd05379">
    <property type="entry name" value="CAP_bacterial"/>
    <property type="match status" value="1"/>
</dbReference>
<reference evidence="2 3" key="1">
    <citation type="submission" date="2020-08" db="EMBL/GenBank/DDBJ databases">
        <title>Genomic Encyclopedia of Type Strains, Phase IV (KMG-IV): sequencing the most valuable type-strain genomes for metagenomic binning, comparative biology and taxonomic classification.</title>
        <authorList>
            <person name="Goeker M."/>
        </authorList>
    </citation>
    <scope>NUCLEOTIDE SEQUENCE [LARGE SCALE GENOMIC DNA]</scope>
    <source>
        <strain evidence="2 3">DSM 100774</strain>
    </source>
</reference>
<comment type="caution">
    <text evidence="2">The sequence shown here is derived from an EMBL/GenBank/DDBJ whole genome shotgun (WGS) entry which is preliminary data.</text>
</comment>
<protein>
    <submittedName>
        <fullName evidence="2">Uncharacterized protein YkwD</fullName>
    </submittedName>
</protein>
<dbReference type="InterPro" id="IPR035940">
    <property type="entry name" value="CAP_sf"/>
</dbReference>
<accession>A0A7W6P8M8</accession>
<evidence type="ECO:0000259" key="1">
    <source>
        <dbReference type="Pfam" id="PF00188"/>
    </source>
</evidence>
<dbReference type="PANTHER" id="PTHR31157">
    <property type="entry name" value="SCP DOMAIN-CONTAINING PROTEIN"/>
    <property type="match status" value="1"/>
</dbReference>
<sequence>MHSGGSFIVASFLRKWNMKNYLNVSAMLLLILLVQCKKAEMALPEQDVDLLVIAKINELRHSGCNCGTSYMPPVPNLSQNKQLQEAAQLHAQDMAQRNYFDHLSPEGGTPEERALNAGYKGDFRAENLAKGYLQADQVIAAWKNSVSHCKAMMDAKSKEAGVGNTPNYWVVTFGSSL</sequence>
<evidence type="ECO:0000313" key="2">
    <source>
        <dbReference type="EMBL" id="MBB4110124.1"/>
    </source>
</evidence>
<dbReference type="AlphaFoldDB" id="A0A7W6P8M8"/>
<organism evidence="2 3">
    <name type="scientific">Pedobacter zeae</name>
    <dbReference type="NCBI Taxonomy" id="1737356"/>
    <lineage>
        <taxon>Bacteria</taxon>
        <taxon>Pseudomonadati</taxon>
        <taxon>Bacteroidota</taxon>
        <taxon>Sphingobacteriia</taxon>
        <taxon>Sphingobacteriales</taxon>
        <taxon>Sphingobacteriaceae</taxon>
        <taxon>Pedobacter</taxon>
    </lineage>
</organism>
<dbReference type="Proteomes" id="UP000532273">
    <property type="component" value="Unassembled WGS sequence"/>
</dbReference>
<dbReference type="Gene3D" id="3.40.33.10">
    <property type="entry name" value="CAP"/>
    <property type="match status" value="1"/>
</dbReference>